<dbReference type="EMBL" id="JAVLET010000001">
    <property type="protein sequence ID" value="KAL0475882.1"/>
    <property type="molecule type" value="Genomic_DNA"/>
</dbReference>
<dbReference type="Proteomes" id="UP001451303">
    <property type="component" value="Unassembled WGS sequence"/>
</dbReference>
<organism evidence="1 2">
    <name type="scientific">Neurospora intermedia</name>
    <dbReference type="NCBI Taxonomy" id="5142"/>
    <lineage>
        <taxon>Eukaryota</taxon>
        <taxon>Fungi</taxon>
        <taxon>Dikarya</taxon>
        <taxon>Ascomycota</taxon>
        <taxon>Pezizomycotina</taxon>
        <taxon>Sordariomycetes</taxon>
        <taxon>Sordariomycetidae</taxon>
        <taxon>Sordariales</taxon>
        <taxon>Sordariaceae</taxon>
        <taxon>Neurospora</taxon>
    </lineage>
</organism>
<gene>
    <name evidence="1" type="ORF">QR685DRAFT_594339</name>
</gene>
<name>A0ABR3DT87_NEUIN</name>
<evidence type="ECO:0000313" key="2">
    <source>
        <dbReference type="Proteomes" id="UP001451303"/>
    </source>
</evidence>
<reference evidence="1 2" key="1">
    <citation type="submission" date="2023-09" db="EMBL/GenBank/DDBJ databases">
        <title>Multi-omics analysis of a traditional fermented food reveals byproduct-associated fungal strains for waste-to-food upcycling.</title>
        <authorList>
            <consortium name="Lawrence Berkeley National Laboratory"/>
            <person name="Rekdal V.M."/>
            <person name="Villalobos-Escobedo J.M."/>
            <person name="Rodriguez-Valeron N."/>
            <person name="Garcia M.O."/>
            <person name="Vasquez D.P."/>
            <person name="Damayanti I."/>
            <person name="Sorensen P.M."/>
            <person name="Baidoo E.E."/>
            <person name="De Carvalho A.C."/>
            <person name="Riley R."/>
            <person name="Lipzen A."/>
            <person name="He G."/>
            <person name="Yan M."/>
            <person name="Haridas S."/>
            <person name="Daum C."/>
            <person name="Yoshinaga Y."/>
            <person name="Ng V."/>
            <person name="Grigoriev I.V."/>
            <person name="Munk R."/>
            <person name="Nuraida L."/>
            <person name="Wijaya C.H."/>
            <person name="Morales P.-C."/>
            <person name="Keasling J.D."/>
        </authorList>
    </citation>
    <scope>NUCLEOTIDE SEQUENCE [LARGE SCALE GENOMIC DNA]</scope>
    <source>
        <strain evidence="1 2">FGSC 2613</strain>
    </source>
</reference>
<proteinExistence type="predicted"/>
<sequence>MPVWKDARARKLVSSFMSNWRVQQKLKRRTGLNCQFRRAATEQPDAGDCLLCCADGVVVWKGSEAKLEISFDSDGEWLCTWNWMYVGKRDSLECPD</sequence>
<protein>
    <submittedName>
        <fullName evidence="1">Uncharacterized protein</fullName>
    </submittedName>
</protein>
<accession>A0ABR3DT87</accession>
<keyword evidence="2" id="KW-1185">Reference proteome</keyword>
<evidence type="ECO:0000313" key="1">
    <source>
        <dbReference type="EMBL" id="KAL0475882.1"/>
    </source>
</evidence>
<comment type="caution">
    <text evidence="1">The sequence shown here is derived from an EMBL/GenBank/DDBJ whole genome shotgun (WGS) entry which is preliminary data.</text>
</comment>